<sequence>MDGKVSSSVAPSCAPSPPPTPSVAARFSVLFAGSKPKNSGGGFGNVSVYGLFESDGLVCSLGGKAPPEELGTDLSFGPAI</sequence>
<dbReference type="AlphaFoldDB" id="A0A446B9J7"/>
<organism evidence="2 3">
    <name type="scientific">Thermothielavioides terrestris</name>
    <dbReference type="NCBI Taxonomy" id="2587410"/>
    <lineage>
        <taxon>Eukaryota</taxon>
        <taxon>Fungi</taxon>
        <taxon>Dikarya</taxon>
        <taxon>Ascomycota</taxon>
        <taxon>Pezizomycotina</taxon>
        <taxon>Sordariomycetes</taxon>
        <taxon>Sordariomycetidae</taxon>
        <taxon>Sordariales</taxon>
        <taxon>Chaetomiaceae</taxon>
        <taxon>Thermothielavioides</taxon>
    </lineage>
</organism>
<feature type="region of interest" description="Disordered" evidence="1">
    <location>
        <begin position="1"/>
        <end position="21"/>
    </location>
</feature>
<reference evidence="2 3" key="1">
    <citation type="submission" date="2018-04" db="EMBL/GenBank/DDBJ databases">
        <authorList>
            <person name="Huttner S."/>
            <person name="Dainat J."/>
        </authorList>
    </citation>
    <scope>NUCLEOTIDE SEQUENCE [LARGE SCALE GENOMIC DNA]</scope>
</reference>
<evidence type="ECO:0000256" key="1">
    <source>
        <dbReference type="SAM" id="MobiDB-lite"/>
    </source>
</evidence>
<dbReference type="EMBL" id="OUUZ01000001">
    <property type="protein sequence ID" value="SPQ19165.1"/>
    <property type="molecule type" value="Genomic_DNA"/>
</dbReference>
<dbReference type="Proteomes" id="UP000289323">
    <property type="component" value="Unassembled WGS sequence"/>
</dbReference>
<evidence type="ECO:0000313" key="3">
    <source>
        <dbReference type="Proteomes" id="UP000289323"/>
    </source>
</evidence>
<gene>
    <name evidence="2" type="ORF">TT172_LOCUS1584</name>
</gene>
<evidence type="ECO:0000313" key="2">
    <source>
        <dbReference type="EMBL" id="SPQ19165.1"/>
    </source>
</evidence>
<feature type="compositionally biased region" description="Low complexity" evidence="1">
    <location>
        <begin position="1"/>
        <end position="13"/>
    </location>
</feature>
<proteinExistence type="predicted"/>
<accession>A0A446B9J7</accession>
<protein>
    <submittedName>
        <fullName evidence="2">D1a38ef9-185e-4121-b60e-916c829937e2</fullName>
    </submittedName>
</protein>
<name>A0A446B9J7_9PEZI</name>